<dbReference type="EMBL" id="JAVYJV010000028">
    <property type="protein sequence ID" value="KAK4337421.1"/>
    <property type="molecule type" value="Genomic_DNA"/>
</dbReference>
<dbReference type="InterPro" id="IPR050168">
    <property type="entry name" value="AAA_ATPase_domain"/>
</dbReference>
<dbReference type="CDD" id="cd19511">
    <property type="entry name" value="RecA-like_CDC48_r2-like"/>
    <property type="match status" value="1"/>
</dbReference>
<dbReference type="PROSITE" id="PS00674">
    <property type="entry name" value="AAA"/>
    <property type="match status" value="1"/>
</dbReference>
<evidence type="ECO:0000256" key="10">
    <source>
        <dbReference type="ARBA" id="ARBA00048612"/>
    </source>
</evidence>
<keyword evidence="5" id="KW-0808">Transferase</keyword>
<keyword evidence="8 11" id="KW-0067">ATP-binding</keyword>
<dbReference type="GO" id="GO:0032259">
    <property type="term" value="P:methylation"/>
    <property type="evidence" value="ECO:0007669"/>
    <property type="project" value="UniProtKB-KW"/>
</dbReference>
<evidence type="ECO:0000256" key="3">
    <source>
        <dbReference type="ARBA" id="ARBA00011935"/>
    </source>
</evidence>
<reference evidence="13" key="1">
    <citation type="submission" date="2023-12" db="EMBL/GenBank/DDBJ databases">
        <title>Genome assembly of Anisodus tanguticus.</title>
        <authorList>
            <person name="Wang Y.-J."/>
        </authorList>
    </citation>
    <scope>NUCLEOTIDE SEQUENCE</scope>
    <source>
        <strain evidence="13">KB-2021</strain>
        <tissue evidence="13">Leaf</tissue>
    </source>
</reference>
<proteinExistence type="inferred from homology"/>
<evidence type="ECO:0000256" key="4">
    <source>
        <dbReference type="ARBA" id="ARBA00022603"/>
    </source>
</evidence>
<dbReference type="GO" id="GO:0035243">
    <property type="term" value="F:protein-arginine omega-N symmetric methyltransferase activity"/>
    <property type="evidence" value="ECO:0007669"/>
    <property type="project" value="UniProtKB-EC"/>
</dbReference>
<dbReference type="InterPro" id="IPR038375">
    <property type="entry name" value="NDUFAF7_sf"/>
</dbReference>
<dbReference type="InterPro" id="IPR003959">
    <property type="entry name" value="ATPase_AAA_core"/>
</dbReference>
<dbReference type="PANTHER" id="PTHR23077">
    <property type="entry name" value="AAA-FAMILY ATPASE"/>
    <property type="match status" value="1"/>
</dbReference>
<evidence type="ECO:0000256" key="7">
    <source>
        <dbReference type="ARBA" id="ARBA00022741"/>
    </source>
</evidence>
<keyword evidence="7 11" id="KW-0547">Nucleotide-binding</keyword>
<dbReference type="GO" id="GO:0005524">
    <property type="term" value="F:ATP binding"/>
    <property type="evidence" value="ECO:0007669"/>
    <property type="project" value="UniProtKB-KW"/>
</dbReference>
<dbReference type="Gene3D" id="3.40.50.12710">
    <property type="match status" value="1"/>
</dbReference>
<dbReference type="InterPro" id="IPR029063">
    <property type="entry name" value="SAM-dependent_MTases_sf"/>
</dbReference>
<evidence type="ECO:0000256" key="2">
    <source>
        <dbReference type="ARBA" id="ARBA00005891"/>
    </source>
</evidence>
<dbReference type="Proteomes" id="UP001291623">
    <property type="component" value="Unassembled WGS sequence"/>
</dbReference>
<evidence type="ECO:0000313" key="13">
    <source>
        <dbReference type="EMBL" id="KAK4337421.1"/>
    </source>
</evidence>
<keyword evidence="14" id="KW-1185">Reference proteome</keyword>
<dbReference type="SUPFAM" id="SSF53335">
    <property type="entry name" value="S-adenosyl-L-methionine-dependent methyltransferases"/>
    <property type="match status" value="1"/>
</dbReference>
<comment type="subcellular location">
    <subcellularLocation>
        <location evidence="1">Mitochondrion</location>
    </subcellularLocation>
</comment>
<dbReference type="GO" id="GO:0016887">
    <property type="term" value="F:ATP hydrolysis activity"/>
    <property type="evidence" value="ECO:0007669"/>
    <property type="project" value="InterPro"/>
</dbReference>
<accession>A0AAE1URP5</accession>
<dbReference type="EC" id="2.1.1.320" evidence="3"/>
<comment type="similarity">
    <text evidence="2">Belongs to the NDUFAF7 family.</text>
</comment>
<gene>
    <name evidence="13" type="ORF">RND71_043878</name>
</gene>
<keyword evidence="4" id="KW-0489">Methyltransferase</keyword>
<feature type="domain" description="AAA+ ATPase" evidence="12">
    <location>
        <begin position="47"/>
        <end position="186"/>
    </location>
</feature>
<evidence type="ECO:0000256" key="1">
    <source>
        <dbReference type="ARBA" id="ARBA00004173"/>
    </source>
</evidence>
<keyword evidence="6" id="KW-0677">Repeat</keyword>
<keyword evidence="9" id="KW-0496">Mitochondrion</keyword>
<dbReference type="AlphaFoldDB" id="A0AAE1URP5"/>
<evidence type="ECO:0000256" key="5">
    <source>
        <dbReference type="ARBA" id="ARBA00022679"/>
    </source>
</evidence>
<evidence type="ECO:0000256" key="11">
    <source>
        <dbReference type="RuleBase" id="RU003651"/>
    </source>
</evidence>
<dbReference type="InterPro" id="IPR003960">
    <property type="entry name" value="ATPase_AAA_CS"/>
</dbReference>
<evidence type="ECO:0000313" key="14">
    <source>
        <dbReference type="Proteomes" id="UP001291623"/>
    </source>
</evidence>
<dbReference type="InterPro" id="IPR027417">
    <property type="entry name" value="P-loop_NTPase"/>
</dbReference>
<evidence type="ECO:0000256" key="6">
    <source>
        <dbReference type="ARBA" id="ARBA00022737"/>
    </source>
</evidence>
<dbReference type="PANTHER" id="PTHR23077:SF27">
    <property type="entry name" value="ATPASE FAMILY GENE 2 PROTEIN HOMOLOG A"/>
    <property type="match status" value="1"/>
</dbReference>
<comment type="caution">
    <text evidence="13">The sequence shown here is derived from an EMBL/GenBank/DDBJ whole genome shotgun (WGS) entry which is preliminary data.</text>
</comment>
<dbReference type="SUPFAM" id="SSF52540">
    <property type="entry name" value="P-loop containing nucleoside triphosphate hydrolases"/>
    <property type="match status" value="1"/>
</dbReference>
<dbReference type="GO" id="GO:0005739">
    <property type="term" value="C:mitochondrion"/>
    <property type="evidence" value="ECO:0007669"/>
    <property type="project" value="UniProtKB-SubCell"/>
</dbReference>
<dbReference type="FunFam" id="3.40.50.300:FF:000018">
    <property type="entry name" value="Cell division control 48"/>
    <property type="match status" value="1"/>
</dbReference>
<dbReference type="InterPro" id="IPR003593">
    <property type="entry name" value="AAA+_ATPase"/>
</dbReference>
<organism evidence="13 14">
    <name type="scientific">Anisodus tanguticus</name>
    <dbReference type="NCBI Taxonomy" id="243964"/>
    <lineage>
        <taxon>Eukaryota</taxon>
        <taxon>Viridiplantae</taxon>
        <taxon>Streptophyta</taxon>
        <taxon>Embryophyta</taxon>
        <taxon>Tracheophyta</taxon>
        <taxon>Spermatophyta</taxon>
        <taxon>Magnoliopsida</taxon>
        <taxon>eudicotyledons</taxon>
        <taxon>Gunneridae</taxon>
        <taxon>Pentapetalae</taxon>
        <taxon>asterids</taxon>
        <taxon>lamiids</taxon>
        <taxon>Solanales</taxon>
        <taxon>Solanaceae</taxon>
        <taxon>Solanoideae</taxon>
        <taxon>Hyoscyameae</taxon>
        <taxon>Anisodus</taxon>
    </lineage>
</organism>
<name>A0AAE1URP5_9SOLA</name>
<dbReference type="InterPro" id="IPR003788">
    <property type="entry name" value="NDUFAF7"/>
</dbReference>
<evidence type="ECO:0000256" key="9">
    <source>
        <dbReference type="ARBA" id="ARBA00023128"/>
    </source>
</evidence>
<evidence type="ECO:0000256" key="8">
    <source>
        <dbReference type="ARBA" id="ARBA00022840"/>
    </source>
</evidence>
<comment type="catalytic activity">
    <reaction evidence="10">
        <text>L-arginyl-[protein] + 2 S-adenosyl-L-methionine = N(omega),N(omega)'-dimethyl-L-arginyl-[protein] + 2 S-adenosyl-L-homocysteine + 2 H(+)</text>
        <dbReference type="Rhea" id="RHEA:48108"/>
        <dbReference type="Rhea" id="RHEA-COMP:10532"/>
        <dbReference type="Rhea" id="RHEA-COMP:11992"/>
        <dbReference type="ChEBI" id="CHEBI:15378"/>
        <dbReference type="ChEBI" id="CHEBI:29965"/>
        <dbReference type="ChEBI" id="CHEBI:57856"/>
        <dbReference type="ChEBI" id="CHEBI:59789"/>
        <dbReference type="ChEBI" id="CHEBI:88221"/>
        <dbReference type="EC" id="2.1.1.320"/>
    </reaction>
</comment>
<dbReference type="Pfam" id="PF02636">
    <property type="entry name" value="Methyltransf_28"/>
    <property type="match status" value="1"/>
</dbReference>
<sequence>MREIKLEVPNVRWDDIGGMENVKSKLIESLIWPIKFKDTYDKFNEQQPKGVLMFGPPGCSKTMIGKALATECKHRFISIKGPEIFSKYVGDSEKTVREIFNKARQVSPSIIFFDEIDAIAVNRSSDVKSASSVNDKVVSTLLNELDGIEKLSNVFIVATTNRPDIIDKSLLRTGRLDSLIYVPLPNFETHSVPESTGFTTYIAHEFLDALPIHKFKKNDSGNWREILVDYEKNSNKEEVLRYILSNNETPASKAYIPPGIKENDFEVCPEAAVLIDKLVKRINNNSGLFLGVDYGYSEKLSIMNRDTFRGFREHALWHPLVKPGTADLTADVDFDFLKKIASHNSTFFGPVTQKNFLNSLGVQLRLSKLLKNEKDEKEAQKLKSGVNMITEEMGQRFKFISIFPKESKHLFRNDPPAGFYENDQ</sequence>
<dbReference type="Pfam" id="PF00004">
    <property type="entry name" value="AAA"/>
    <property type="match status" value="1"/>
</dbReference>
<protein>
    <recommendedName>
        <fullName evidence="3">type II protein arginine methyltransferase</fullName>
        <ecNumber evidence="3">2.1.1.320</ecNumber>
    </recommendedName>
</protein>
<comment type="similarity">
    <text evidence="11">Belongs to the AAA ATPase family.</text>
</comment>
<dbReference type="Gene3D" id="3.40.50.300">
    <property type="entry name" value="P-loop containing nucleotide triphosphate hydrolases"/>
    <property type="match status" value="1"/>
</dbReference>
<evidence type="ECO:0000259" key="12">
    <source>
        <dbReference type="SMART" id="SM00382"/>
    </source>
</evidence>
<dbReference type="SMART" id="SM00382">
    <property type="entry name" value="AAA"/>
    <property type="match status" value="1"/>
</dbReference>